<evidence type="ECO:0000256" key="9">
    <source>
        <dbReference type="ARBA" id="ARBA00023012"/>
    </source>
</evidence>
<dbReference type="PROSITE" id="PS50109">
    <property type="entry name" value="HIS_KIN"/>
    <property type="match status" value="1"/>
</dbReference>
<reference evidence="14" key="1">
    <citation type="journal article" date="2019" name="Int. J. Syst. Evol. Microbiol.">
        <title>The Global Catalogue of Microorganisms (GCM) 10K type strain sequencing project: providing services to taxonomists for standard genome sequencing and annotation.</title>
        <authorList>
            <consortium name="The Broad Institute Genomics Platform"/>
            <consortium name="The Broad Institute Genome Sequencing Center for Infectious Disease"/>
            <person name="Wu L."/>
            <person name="Ma J."/>
        </authorList>
    </citation>
    <scope>NUCLEOTIDE SEQUENCE [LARGE SCALE GENOMIC DNA]</scope>
    <source>
        <strain evidence="14">JCM 9458</strain>
    </source>
</reference>
<evidence type="ECO:0000256" key="2">
    <source>
        <dbReference type="ARBA" id="ARBA00004236"/>
    </source>
</evidence>
<keyword evidence="8 10" id="KW-1133">Transmembrane helix</keyword>
<dbReference type="Pfam" id="PF00512">
    <property type="entry name" value="HisKA"/>
    <property type="match status" value="1"/>
</dbReference>
<keyword evidence="14" id="KW-1185">Reference proteome</keyword>
<evidence type="ECO:0000256" key="4">
    <source>
        <dbReference type="ARBA" id="ARBA00022553"/>
    </source>
</evidence>
<dbReference type="InterPro" id="IPR003661">
    <property type="entry name" value="HisK_dim/P_dom"/>
</dbReference>
<dbReference type="Pfam" id="PF01590">
    <property type="entry name" value="GAF"/>
    <property type="match status" value="1"/>
</dbReference>
<dbReference type="Gene3D" id="3.30.450.40">
    <property type="match status" value="1"/>
</dbReference>
<dbReference type="CDD" id="cd19410">
    <property type="entry name" value="HK9-like_sensor"/>
    <property type="match status" value="1"/>
</dbReference>
<protein>
    <recommendedName>
        <fullName evidence="3">histidine kinase</fullName>
        <ecNumber evidence="3">2.7.13.3</ecNumber>
    </recommendedName>
</protein>
<dbReference type="Gene3D" id="6.10.340.10">
    <property type="match status" value="1"/>
</dbReference>
<evidence type="ECO:0000313" key="13">
    <source>
        <dbReference type="EMBL" id="GAA3397754.1"/>
    </source>
</evidence>
<keyword evidence="9" id="KW-0902">Two-component regulatory system</keyword>
<dbReference type="Pfam" id="PF02518">
    <property type="entry name" value="HATPase_c"/>
    <property type="match status" value="1"/>
</dbReference>
<dbReference type="SMART" id="SM00387">
    <property type="entry name" value="HATPase_c"/>
    <property type="match status" value="1"/>
</dbReference>
<evidence type="ECO:0000313" key="14">
    <source>
        <dbReference type="Proteomes" id="UP001501676"/>
    </source>
</evidence>
<feature type="transmembrane region" description="Helical" evidence="10">
    <location>
        <begin position="180"/>
        <end position="198"/>
    </location>
</feature>
<dbReference type="SUPFAM" id="SSF47384">
    <property type="entry name" value="Homodimeric domain of signal transducing histidine kinase"/>
    <property type="match status" value="1"/>
</dbReference>
<proteinExistence type="predicted"/>
<evidence type="ECO:0000256" key="7">
    <source>
        <dbReference type="ARBA" id="ARBA00022777"/>
    </source>
</evidence>
<dbReference type="RefSeq" id="WP_345733455.1">
    <property type="nucleotide sequence ID" value="NZ_BAAAYN010000070.1"/>
</dbReference>
<dbReference type="Pfam" id="PF05227">
    <property type="entry name" value="CHASE3"/>
    <property type="match status" value="1"/>
</dbReference>
<gene>
    <name evidence="13" type="ORF">GCM10020369_78980</name>
</gene>
<organism evidence="13 14">
    <name type="scientific">Cryptosporangium minutisporangium</name>
    <dbReference type="NCBI Taxonomy" id="113569"/>
    <lineage>
        <taxon>Bacteria</taxon>
        <taxon>Bacillati</taxon>
        <taxon>Actinomycetota</taxon>
        <taxon>Actinomycetes</taxon>
        <taxon>Cryptosporangiales</taxon>
        <taxon>Cryptosporangiaceae</taxon>
        <taxon>Cryptosporangium</taxon>
    </lineage>
</organism>
<evidence type="ECO:0000259" key="11">
    <source>
        <dbReference type="PROSITE" id="PS50109"/>
    </source>
</evidence>
<keyword evidence="4" id="KW-0597">Phosphoprotein</keyword>
<dbReference type="InterPro" id="IPR036890">
    <property type="entry name" value="HATPase_C_sf"/>
</dbReference>
<comment type="catalytic activity">
    <reaction evidence="1">
        <text>ATP + protein L-histidine = ADP + protein N-phospho-L-histidine.</text>
        <dbReference type="EC" id="2.7.13.3"/>
    </reaction>
</comment>
<dbReference type="PRINTS" id="PR00344">
    <property type="entry name" value="BCTRLSENSOR"/>
</dbReference>
<evidence type="ECO:0000256" key="1">
    <source>
        <dbReference type="ARBA" id="ARBA00000085"/>
    </source>
</evidence>
<keyword evidence="5" id="KW-0808">Transferase</keyword>
<dbReference type="SUPFAM" id="SSF55781">
    <property type="entry name" value="GAF domain-like"/>
    <property type="match status" value="1"/>
</dbReference>
<dbReference type="SUPFAM" id="SSF55874">
    <property type="entry name" value="ATPase domain of HSP90 chaperone/DNA topoisomerase II/histidine kinase"/>
    <property type="match status" value="1"/>
</dbReference>
<dbReference type="InterPro" id="IPR003018">
    <property type="entry name" value="GAF"/>
</dbReference>
<accession>A0ABP6TBW0</accession>
<evidence type="ECO:0000256" key="3">
    <source>
        <dbReference type="ARBA" id="ARBA00012438"/>
    </source>
</evidence>
<dbReference type="InterPro" id="IPR050736">
    <property type="entry name" value="Sensor_HK_Regulatory"/>
</dbReference>
<dbReference type="InterPro" id="IPR004358">
    <property type="entry name" value="Sig_transdc_His_kin-like_C"/>
</dbReference>
<evidence type="ECO:0000256" key="10">
    <source>
        <dbReference type="SAM" id="Phobius"/>
    </source>
</evidence>
<comment type="caution">
    <text evidence="13">The sequence shown here is derived from an EMBL/GenBank/DDBJ whole genome shotgun (WGS) entry which is preliminary data.</text>
</comment>
<dbReference type="SMART" id="SM00065">
    <property type="entry name" value="GAF"/>
    <property type="match status" value="1"/>
</dbReference>
<dbReference type="InterPro" id="IPR003594">
    <property type="entry name" value="HATPase_dom"/>
</dbReference>
<dbReference type="InterPro" id="IPR007891">
    <property type="entry name" value="CHASE3"/>
</dbReference>
<dbReference type="Gene3D" id="1.10.287.130">
    <property type="match status" value="1"/>
</dbReference>
<dbReference type="Pfam" id="PF00672">
    <property type="entry name" value="HAMP"/>
    <property type="match status" value="1"/>
</dbReference>
<evidence type="ECO:0000256" key="6">
    <source>
        <dbReference type="ARBA" id="ARBA00022692"/>
    </source>
</evidence>
<dbReference type="PANTHER" id="PTHR43711">
    <property type="entry name" value="TWO-COMPONENT HISTIDINE KINASE"/>
    <property type="match status" value="1"/>
</dbReference>
<feature type="domain" description="HAMP" evidence="12">
    <location>
        <begin position="202"/>
        <end position="254"/>
    </location>
</feature>
<name>A0ABP6TBW0_9ACTN</name>
<dbReference type="InterPro" id="IPR029016">
    <property type="entry name" value="GAF-like_dom_sf"/>
</dbReference>
<dbReference type="PANTHER" id="PTHR43711:SF1">
    <property type="entry name" value="HISTIDINE KINASE 1"/>
    <property type="match status" value="1"/>
</dbReference>
<keyword evidence="7" id="KW-0418">Kinase</keyword>
<comment type="subcellular location">
    <subcellularLocation>
        <location evidence="2">Cell membrane</location>
    </subcellularLocation>
</comment>
<keyword evidence="10" id="KW-0472">Membrane</keyword>
<dbReference type="SMART" id="SM00388">
    <property type="entry name" value="HisKA"/>
    <property type="match status" value="1"/>
</dbReference>
<dbReference type="Gene3D" id="3.30.565.10">
    <property type="entry name" value="Histidine kinase-like ATPase, C-terminal domain"/>
    <property type="match status" value="1"/>
</dbReference>
<keyword evidence="6 10" id="KW-0812">Transmembrane</keyword>
<dbReference type="PROSITE" id="PS50885">
    <property type="entry name" value="HAMP"/>
    <property type="match status" value="1"/>
</dbReference>
<dbReference type="InterPro" id="IPR003660">
    <property type="entry name" value="HAMP_dom"/>
</dbReference>
<dbReference type="Proteomes" id="UP001501676">
    <property type="component" value="Unassembled WGS sequence"/>
</dbReference>
<dbReference type="InterPro" id="IPR005467">
    <property type="entry name" value="His_kinase_dom"/>
</dbReference>
<dbReference type="InterPro" id="IPR036097">
    <property type="entry name" value="HisK_dim/P_sf"/>
</dbReference>
<evidence type="ECO:0000256" key="8">
    <source>
        <dbReference type="ARBA" id="ARBA00022989"/>
    </source>
</evidence>
<sequence>MTSTASILRAGFGALVALLLLLGGARLAVGQYLATSVESAVVRAAVATGANAALLQALTDAESGLRGYQLTGDPSFLEPYRSGVARYPAERDAVLDAADTETLRALVETEVARADAWLAFAAPLAAGTSSAVGRSPAAVARGKVLFDQLRSANAQVSAELDERRAAVVDRFRAISLISDVGTALLTVLAAGVALVLGLRTSRRFVAPLEDIRTTLARLNRGDRSARGRVTGPPEVREVVRELNDLADESERLRSSESGRARIRQEAHDLGANVRGSLDRDAILDVVVAGLGAALGVDHVYLRLAEGGTAGSVDRLWSRQGRTPPPIEALRAATAATPWPQGSVWADRTADSRSDVPDLALAADVLAASGARSCLLTGFVVDGEASGLLVLAQADTARSWTSDERALLEAVAADAGRGLHVAQVYGHQRELAERFRDLDRQKTDFISTVSHELRTPLTSILGYLEILLSGDQGELTEAQERSLRVVERNAERLRELVGDLLTLSRIGSGSLEMTATRVEIGSLIESVRGVFASVAAGAGLTLDCAAGEGLAVTGDARQLERVLLNLVGNAVKFTPAGGTVRVVTRADRTDRVVVEIADTGIGIPPDDQRKLFQPFQRASNAVASAIQGTGLGLAIARSIVERHGGEVTLRSAVGEGTTLTLVLPRAVGAPDESTDADPRDAAIRAAKARALTRSLLS</sequence>
<feature type="domain" description="Histidine kinase" evidence="11">
    <location>
        <begin position="447"/>
        <end position="666"/>
    </location>
</feature>
<evidence type="ECO:0000259" key="12">
    <source>
        <dbReference type="PROSITE" id="PS50885"/>
    </source>
</evidence>
<dbReference type="EC" id="2.7.13.3" evidence="3"/>
<dbReference type="EMBL" id="BAAAYN010000070">
    <property type="protein sequence ID" value="GAA3397754.1"/>
    <property type="molecule type" value="Genomic_DNA"/>
</dbReference>
<dbReference type="CDD" id="cd16922">
    <property type="entry name" value="HATPase_EvgS-ArcB-TorS-like"/>
    <property type="match status" value="1"/>
</dbReference>
<dbReference type="CDD" id="cd00082">
    <property type="entry name" value="HisKA"/>
    <property type="match status" value="1"/>
</dbReference>
<evidence type="ECO:0000256" key="5">
    <source>
        <dbReference type="ARBA" id="ARBA00022679"/>
    </source>
</evidence>